<dbReference type="SUPFAM" id="SSF54637">
    <property type="entry name" value="Thioesterase/thiol ester dehydrase-isomerase"/>
    <property type="match status" value="2"/>
</dbReference>
<dbReference type="Pfam" id="PF13622">
    <property type="entry name" value="4HBT_3"/>
    <property type="match status" value="1"/>
</dbReference>
<sequence>MSSPEGTPDPDSFYRLEESTATSSTVTSSRHTAGPWSTEAQHGGPPMALMAREATRLGDGDRMVARVTCDLLGPVPVGLLRVSAEVVRPGRSVELVEVLLTDLASGRDVARAALWLLPRSEDGPRTAEPVPPPGPETGGVHPIPPGWHRGYLDAIDWRWVEGSLAEPGPATVWMRPRMGLVPGEELSPLQRLLVCVDSASGASAALSIDRWQFMNTELTAHLVREPASAWVGVRAATTIAGGAVGLARADVFDEHGFVGHSAQTLLVRPTPQLTT</sequence>
<accession>A0AAU7JWL8</accession>
<dbReference type="InterPro" id="IPR049450">
    <property type="entry name" value="ACOT8-like_C"/>
</dbReference>
<evidence type="ECO:0000313" key="4">
    <source>
        <dbReference type="EMBL" id="XBO44636.1"/>
    </source>
</evidence>
<evidence type="ECO:0000259" key="3">
    <source>
        <dbReference type="Pfam" id="PF20789"/>
    </source>
</evidence>
<feature type="compositionally biased region" description="Low complexity" evidence="1">
    <location>
        <begin position="19"/>
        <end position="32"/>
    </location>
</feature>
<dbReference type="EMBL" id="CP157483">
    <property type="protein sequence ID" value="XBO44636.1"/>
    <property type="molecule type" value="Genomic_DNA"/>
</dbReference>
<gene>
    <name evidence="4" type="ORF">ABEG17_04660</name>
</gene>
<dbReference type="Gene3D" id="2.40.160.210">
    <property type="entry name" value="Acyl-CoA thioesterase, double hotdog domain"/>
    <property type="match status" value="1"/>
</dbReference>
<organism evidence="4">
    <name type="scientific">Pedococcus sp. KACC 23699</name>
    <dbReference type="NCBI Taxonomy" id="3149228"/>
    <lineage>
        <taxon>Bacteria</taxon>
        <taxon>Bacillati</taxon>
        <taxon>Actinomycetota</taxon>
        <taxon>Actinomycetes</taxon>
        <taxon>Micrococcales</taxon>
        <taxon>Intrasporangiaceae</taxon>
        <taxon>Pedococcus</taxon>
    </lineage>
</organism>
<dbReference type="InterPro" id="IPR029069">
    <property type="entry name" value="HotDog_dom_sf"/>
</dbReference>
<evidence type="ECO:0000256" key="1">
    <source>
        <dbReference type="SAM" id="MobiDB-lite"/>
    </source>
</evidence>
<reference evidence="4" key="1">
    <citation type="submission" date="2024-05" db="EMBL/GenBank/DDBJ databases">
        <authorList>
            <person name="Kim S."/>
            <person name="Heo J."/>
            <person name="Choi H."/>
            <person name="Choi Y."/>
            <person name="Kwon S.-W."/>
            <person name="Kim Y."/>
        </authorList>
    </citation>
    <scope>NUCLEOTIDE SEQUENCE</scope>
    <source>
        <strain evidence="4">KACC 23699</strain>
    </source>
</reference>
<proteinExistence type="predicted"/>
<dbReference type="Pfam" id="PF20789">
    <property type="entry name" value="4HBT_3C"/>
    <property type="match status" value="1"/>
</dbReference>
<evidence type="ECO:0000259" key="2">
    <source>
        <dbReference type="Pfam" id="PF13622"/>
    </source>
</evidence>
<dbReference type="RefSeq" id="WP_406832121.1">
    <property type="nucleotide sequence ID" value="NZ_CP157483.1"/>
</dbReference>
<feature type="domain" description="Acyl-CoA thioesterase-like C-terminal" evidence="3">
    <location>
        <begin position="139"/>
        <end position="267"/>
    </location>
</feature>
<protein>
    <submittedName>
        <fullName evidence="4">Thioesterase family protein</fullName>
    </submittedName>
</protein>
<name>A0AAU7JWL8_9MICO</name>
<feature type="region of interest" description="Disordered" evidence="1">
    <location>
        <begin position="1"/>
        <end position="46"/>
    </location>
</feature>
<feature type="domain" description="Acyl-CoA thioesterase-like N-terminal HotDog" evidence="2">
    <location>
        <begin position="33"/>
        <end position="115"/>
    </location>
</feature>
<dbReference type="InterPro" id="IPR049449">
    <property type="entry name" value="TesB_ACOT8-like_N"/>
</dbReference>
<dbReference type="AlphaFoldDB" id="A0AAU7JWL8"/>
<dbReference type="InterPro" id="IPR042171">
    <property type="entry name" value="Acyl-CoA_hotdog"/>
</dbReference>
<feature type="region of interest" description="Disordered" evidence="1">
    <location>
        <begin position="121"/>
        <end position="143"/>
    </location>
</feature>